<name>G0NUD2_CAEBE</name>
<keyword evidence="2" id="KW-1185">Reference proteome</keyword>
<dbReference type="eggNOG" id="KOG1082">
    <property type="taxonomic scope" value="Eukaryota"/>
</dbReference>
<dbReference type="EMBL" id="GL379949">
    <property type="protein sequence ID" value="EGT37766.1"/>
    <property type="molecule type" value="Genomic_DNA"/>
</dbReference>
<reference evidence="2" key="1">
    <citation type="submission" date="2011-07" db="EMBL/GenBank/DDBJ databases">
        <authorList>
            <consortium name="Caenorhabditis brenneri Sequencing and Analysis Consortium"/>
            <person name="Wilson R.K."/>
        </authorList>
    </citation>
    <scope>NUCLEOTIDE SEQUENCE [LARGE SCALE GENOMIC DNA]</scope>
    <source>
        <strain evidence="2">PB2801</strain>
    </source>
</reference>
<dbReference type="Proteomes" id="UP000008068">
    <property type="component" value="Unassembled WGS sequence"/>
</dbReference>
<evidence type="ECO:0008006" key="3">
    <source>
        <dbReference type="Google" id="ProtNLM"/>
    </source>
</evidence>
<dbReference type="AlphaFoldDB" id="G0NUD2"/>
<evidence type="ECO:0000313" key="2">
    <source>
        <dbReference type="Proteomes" id="UP000008068"/>
    </source>
</evidence>
<evidence type="ECO:0000313" key="1">
    <source>
        <dbReference type="EMBL" id="EGT37766.1"/>
    </source>
</evidence>
<dbReference type="SUPFAM" id="SSF82199">
    <property type="entry name" value="SET domain"/>
    <property type="match status" value="1"/>
</dbReference>
<accession>G0NUD2</accession>
<dbReference type="InParanoid" id="G0NUD2"/>
<sequence length="100" mass="11194">MSLAKFTVNIGTLIASFNWKVFQGGLSPADLRVVLVATKAIKSGDELTWNYGGAYVKHHLGICLCEKCKQERSSRKRKTEDSFNSSQAKKQCDHLVFLFP</sequence>
<dbReference type="HOGENOM" id="CLU_2308510_0_0_1"/>
<dbReference type="InterPro" id="IPR053105">
    <property type="entry name" value="Class_V-like_SAM-MTase"/>
</dbReference>
<dbReference type="PANTHER" id="PTHR47250:SF1">
    <property type="entry name" value="SET DOMAIN-CONTAINING PROTEIN"/>
    <property type="match status" value="1"/>
</dbReference>
<dbReference type="Gene3D" id="2.170.270.10">
    <property type="entry name" value="SET domain"/>
    <property type="match status" value="1"/>
</dbReference>
<dbReference type="CDD" id="cd08161">
    <property type="entry name" value="SET"/>
    <property type="match status" value="1"/>
</dbReference>
<organism evidence="2">
    <name type="scientific">Caenorhabditis brenneri</name>
    <name type="common">Nematode worm</name>
    <dbReference type="NCBI Taxonomy" id="135651"/>
    <lineage>
        <taxon>Eukaryota</taxon>
        <taxon>Metazoa</taxon>
        <taxon>Ecdysozoa</taxon>
        <taxon>Nematoda</taxon>
        <taxon>Chromadorea</taxon>
        <taxon>Rhabditida</taxon>
        <taxon>Rhabditina</taxon>
        <taxon>Rhabditomorpha</taxon>
        <taxon>Rhabditoidea</taxon>
        <taxon>Rhabditidae</taxon>
        <taxon>Peloderinae</taxon>
        <taxon>Caenorhabditis</taxon>
    </lineage>
</organism>
<dbReference type="PANTHER" id="PTHR47250">
    <property type="entry name" value="HISTONE-LYSINE N-METHYLTRANSFERASE SET-6"/>
    <property type="match status" value="1"/>
</dbReference>
<gene>
    <name evidence="1" type="ORF">CAEBREN_07305</name>
</gene>
<dbReference type="STRING" id="135651.G0NUD2"/>
<proteinExistence type="predicted"/>
<dbReference type="InterPro" id="IPR046341">
    <property type="entry name" value="SET_dom_sf"/>
</dbReference>
<protein>
    <recommendedName>
        <fullName evidence="3">SET domain-containing protein</fullName>
    </recommendedName>
</protein>